<comment type="caution">
    <text evidence="2">The sequence shown here is derived from an EMBL/GenBank/DDBJ whole genome shotgun (WGS) entry which is preliminary data.</text>
</comment>
<dbReference type="AlphaFoldDB" id="A0A2G6KHW5"/>
<evidence type="ECO:0000256" key="1">
    <source>
        <dbReference type="SAM" id="Phobius"/>
    </source>
</evidence>
<proteinExistence type="predicted"/>
<feature type="transmembrane region" description="Helical" evidence="1">
    <location>
        <begin position="15"/>
        <end position="36"/>
    </location>
</feature>
<accession>A0A2G6KHW5</accession>
<gene>
    <name evidence="2" type="ORF">CSA56_04845</name>
</gene>
<name>A0A2G6KHW5_9BACT</name>
<evidence type="ECO:0000313" key="3">
    <source>
        <dbReference type="Proteomes" id="UP000230821"/>
    </source>
</evidence>
<keyword evidence="1" id="KW-1133">Transmembrane helix</keyword>
<protein>
    <submittedName>
        <fullName evidence="2">Uncharacterized protein</fullName>
    </submittedName>
</protein>
<reference evidence="2 3" key="1">
    <citation type="submission" date="2017-10" db="EMBL/GenBank/DDBJ databases">
        <title>Novel microbial diversity and functional potential in the marine mammal oral microbiome.</title>
        <authorList>
            <person name="Dudek N.K."/>
            <person name="Sun C.L."/>
            <person name="Burstein D."/>
            <person name="Kantor R.S."/>
            <person name="Aliaga Goltsman D.S."/>
            <person name="Bik E.M."/>
            <person name="Thomas B.C."/>
            <person name="Banfield J.F."/>
            <person name="Relman D.A."/>
        </authorList>
    </citation>
    <scope>NUCLEOTIDE SEQUENCE [LARGE SCALE GENOMIC DNA]</scope>
    <source>
        <strain evidence="2">DOLJORAL78_47_16</strain>
    </source>
</reference>
<evidence type="ECO:0000313" key="2">
    <source>
        <dbReference type="EMBL" id="PIE35268.1"/>
    </source>
</evidence>
<dbReference type="Proteomes" id="UP000230821">
    <property type="component" value="Unassembled WGS sequence"/>
</dbReference>
<organism evidence="2 3">
    <name type="scientific">candidate division KSB3 bacterium</name>
    <dbReference type="NCBI Taxonomy" id="2044937"/>
    <lineage>
        <taxon>Bacteria</taxon>
        <taxon>candidate division KSB3</taxon>
    </lineage>
</organism>
<keyword evidence="1" id="KW-0812">Transmembrane</keyword>
<keyword evidence="1" id="KW-0472">Membrane</keyword>
<sequence>MSSFAWTFVEENGNFMALVFVVLFFFKKRISLAFFVDNKPRFSLWCTTYLAEVVELVDTLS</sequence>
<dbReference type="EMBL" id="PDSK01000049">
    <property type="protein sequence ID" value="PIE35268.1"/>
    <property type="molecule type" value="Genomic_DNA"/>
</dbReference>